<dbReference type="InterPro" id="IPR040015">
    <property type="entry name" value="UBL3-like"/>
</dbReference>
<reference evidence="3" key="1">
    <citation type="journal article" date="2020" name="Stud. Mycol.">
        <title>101 Dothideomycetes genomes: a test case for predicting lifestyles and emergence of pathogens.</title>
        <authorList>
            <person name="Haridas S."/>
            <person name="Albert R."/>
            <person name="Binder M."/>
            <person name="Bloem J."/>
            <person name="Labutti K."/>
            <person name="Salamov A."/>
            <person name="Andreopoulos B."/>
            <person name="Baker S."/>
            <person name="Barry K."/>
            <person name="Bills G."/>
            <person name="Bluhm B."/>
            <person name="Cannon C."/>
            <person name="Castanera R."/>
            <person name="Culley D."/>
            <person name="Daum C."/>
            <person name="Ezra D."/>
            <person name="Gonzalez J."/>
            <person name="Henrissat B."/>
            <person name="Kuo A."/>
            <person name="Liang C."/>
            <person name="Lipzen A."/>
            <person name="Lutzoni F."/>
            <person name="Magnuson J."/>
            <person name="Mondo S."/>
            <person name="Nolan M."/>
            <person name="Ohm R."/>
            <person name="Pangilinan J."/>
            <person name="Park H.-J."/>
            <person name="Ramirez L."/>
            <person name="Alfaro M."/>
            <person name="Sun H."/>
            <person name="Tritt A."/>
            <person name="Yoshinaga Y."/>
            <person name="Zwiers L.-H."/>
            <person name="Turgeon B."/>
            <person name="Goodwin S."/>
            <person name="Spatafora J."/>
            <person name="Crous P."/>
            <person name="Grigoriev I."/>
        </authorList>
    </citation>
    <scope>NUCLEOTIDE SEQUENCE</scope>
    <source>
        <strain evidence="3">CBS 130266</strain>
    </source>
</reference>
<keyword evidence="4" id="KW-1185">Reference proteome</keyword>
<evidence type="ECO:0000259" key="2">
    <source>
        <dbReference type="PROSITE" id="PS50053"/>
    </source>
</evidence>
<dbReference type="OrthoDB" id="1043111at2759"/>
<gene>
    <name evidence="3" type="ORF">EJ08DRAFT_582832</name>
</gene>
<dbReference type="EMBL" id="MU007018">
    <property type="protein sequence ID" value="KAF2433879.1"/>
    <property type="molecule type" value="Genomic_DNA"/>
</dbReference>
<feature type="domain" description="Ubiquitin-like" evidence="2">
    <location>
        <begin position="88"/>
        <end position="136"/>
    </location>
</feature>
<feature type="compositionally biased region" description="Low complexity" evidence="1">
    <location>
        <begin position="10"/>
        <end position="32"/>
    </location>
</feature>
<dbReference type="PANTHER" id="PTHR13169:SF0">
    <property type="entry name" value="UBIQUITIN-LIKE PROTEIN 3"/>
    <property type="match status" value="1"/>
</dbReference>
<proteinExistence type="predicted"/>
<protein>
    <recommendedName>
        <fullName evidence="2">Ubiquitin-like domain-containing protein</fullName>
    </recommendedName>
</protein>
<comment type="caution">
    <text evidence="3">The sequence shown here is derived from an EMBL/GenBank/DDBJ whole genome shotgun (WGS) entry which is preliminary data.</text>
</comment>
<sequence>MDNLAGGGFAASTSAQPQTATTTTASDNEAATPTRQQSPIAATTTNEGSRVDIVLLLSNGNRHLYPIDARYLGTRNVNVADGDPFNLTVYEVKELILRDWRDDWEAKPSSPSYIRLIFMGSMLSDNEHLRETRLSKTAQNIIHMTIKPAETVEEDGDNPKTGKVPSRRDTQSANSRCCIVM</sequence>
<dbReference type="InterPro" id="IPR000626">
    <property type="entry name" value="Ubiquitin-like_dom"/>
</dbReference>
<dbReference type="Pfam" id="PF13881">
    <property type="entry name" value="Rad60-SLD_2"/>
    <property type="match status" value="1"/>
</dbReference>
<accession>A0A9P4U0R9</accession>
<dbReference type="PROSITE" id="PS50053">
    <property type="entry name" value="UBIQUITIN_2"/>
    <property type="match status" value="1"/>
</dbReference>
<dbReference type="InterPro" id="IPR039540">
    <property type="entry name" value="UBL3-like_ubiquitin_dom"/>
</dbReference>
<name>A0A9P4U0R9_9PEZI</name>
<evidence type="ECO:0000313" key="4">
    <source>
        <dbReference type="Proteomes" id="UP000800235"/>
    </source>
</evidence>
<dbReference type="SUPFAM" id="SSF54236">
    <property type="entry name" value="Ubiquitin-like"/>
    <property type="match status" value="1"/>
</dbReference>
<dbReference type="PANTHER" id="PTHR13169">
    <property type="entry name" value="UBIQUITIN-LIKE PROTEIN 3 HCG-1 PROTEIN"/>
    <property type="match status" value="1"/>
</dbReference>
<evidence type="ECO:0000313" key="3">
    <source>
        <dbReference type="EMBL" id="KAF2433879.1"/>
    </source>
</evidence>
<evidence type="ECO:0000256" key="1">
    <source>
        <dbReference type="SAM" id="MobiDB-lite"/>
    </source>
</evidence>
<feature type="compositionally biased region" description="Polar residues" evidence="1">
    <location>
        <begin position="33"/>
        <end position="44"/>
    </location>
</feature>
<dbReference type="InterPro" id="IPR029071">
    <property type="entry name" value="Ubiquitin-like_domsf"/>
</dbReference>
<feature type="region of interest" description="Disordered" evidence="1">
    <location>
        <begin position="1"/>
        <end position="44"/>
    </location>
</feature>
<organism evidence="3 4">
    <name type="scientific">Tothia fuscella</name>
    <dbReference type="NCBI Taxonomy" id="1048955"/>
    <lineage>
        <taxon>Eukaryota</taxon>
        <taxon>Fungi</taxon>
        <taxon>Dikarya</taxon>
        <taxon>Ascomycota</taxon>
        <taxon>Pezizomycotina</taxon>
        <taxon>Dothideomycetes</taxon>
        <taxon>Pleosporomycetidae</taxon>
        <taxon>Venturiales</taxon>
        <taxon>Cylindrosympodiaceae</taxon>
        <taxon>Tothia</taxon>
    </lineage>
</organism>
<dbReference type="Gene3D" id="3.10.20.90">
    <property type="entry name" value="Phosphatidylinositol 3-kinase Catalytic Subunit, Chain A, domain 1"/>
    <property type="match status" value="1"/>
</dbReference>
<dbReference type="Proteomes" id="UP000800235">
    <property type="component" value="Unassembled WGS sequence"/>
</dbReference>
<dbReference type="AlphaFoldDB" id="A0A9P4U0R9"/>
<feature type="region of interest" description="Disordered" evidence="1">
    <location>
        <begin position="150"/>
        <end position="175"/>
    </location>
</feature>